<accession>A0A7I8LCF1</accession>
<proteinExistence type="predicted"/>
<feature type="signal peptide" evidence="1">
    <location>
        <begin position="1"/>
        <end position="25"/>
    </location>
</feature>
<sequence length="35" mass="4088">MCIMLSCVFCVFVCHTLWKLQCAFSFDIILELNCI</sequence>
<dbReference type="Proteomes" id="UP000663760">
    <property type="component" value="Chromosome 14"/>
</dbReference>
<feature type="chain" id="PRO_5029874420" evidence="1">
    <location>
        <begin position="26"/>
        <end position="35"/>
    </location>
</feature>
<evidence type="ECO:0000256" key="1">
    <source>
        <dbReference type="SAM" id="SignalP"/>
    </source>
</evidence>
<protein>
    <submittedName>
        <fullName evidence="2">Uncharacterized protein</fullName>
    </submittedName>
</protein>
<name>A0A7I8LCF1_SPIIN</name>
<evidence type="ECO:0000313" key="3">
    <source>
        <dbReference type="Proteomes" id="UP000663760"/>
    </source>
</evidence>
<dbReference type="EMBL" id="LR746277">
    <property type="protein sequence ID" value="CAA7407679.1"/>
    <property type="molecule type" value="Genomic_DNA"/>
</dbReference>
<dbReference type="AlphaFoldDB" id="A0A7I8LCF1"/>
<evidence type="ECO:0000313" key="2">
    <source>
        <dbReference type="EMBL" id="CAA7407679.1"/>
    </source>
</evidence>
<keyword evidence="3" id="KW-1185">Reference proteome</keyword>
<keyword evidence="1" id="KW-0732">Signal</keyword>
<organism evidence="2 3">
    <name type="scientific">Spirodela intermedia</name>
    <name type="common">Intermediate duckweed</name>
    <dbReference type="NCBI Taxonomy" id="51605"/>
    <lineage>
        <taxon>Eukaryota</taxon>
        <taxon>Viridiplantae</taxon>
        <taxon>Streptophyta</taxon>
        <taxon>Embryophyta</taxon>
        <taxon>Tracheophyta</taxon>
        <taxon>Spermatophyta</taxon>
        <taxon>Magnoliopsida</taxon>
        <taxon>Liliopsida</taxon>
        <taxon>Araceae</taxon>
        <taxon>Lemnoideae</taxon>
        <taxon>Spirodela</taxon>
    </lineage>
</organism>
<reference evidence="2" key="1">
    <citation type="submission" date="2020-02" db="EMBL/GenBank/DDBJ databases">
        <authorList>
            <person name="Scholz U."/>
            <person name="Mascher M."/>
            <person name="Fiebig A."/>
        </authorList>
    </citation>
    <scope>NUCLEOTIDE SEQUENCE</scope>
</reference>
<gene>
    <name evidence="2" type="ORF">SI8410_14018357</name>
</gene>